<name>A0A812NUC1_9DINO</name>
<evidence type="ECO:0000313" key="4">
    <source>
        <dbReference type="Proteomes" id="UP000604046"/>
    </source>
</evidence>
<organism evidence="3 4">
    <name type="scientific">Symbiodinium natans</name>
    <dbReference type="NCBI Taxonomy" id="878477"/>
    <lineage>
        <taxon>Eukaryota</taxon>
        <taxon>Sar</taxon>
        <taxon>Alveolata</taxon>
        <taxon>Dinophyceae</taxon>
        <taxon>Suessiales</taxon>
        <taxon>Symbiodiniaceae</taxon>
        <taxon>Symbiodinium</taxon>
    </lineage>
</organism>
<gene>
    <name evidence="3" type="primary">slx1</name>
    <name evidence="3" type="ORF">SNAT2548_LOCUS16527</name>
</gene>
<dbReference type="Proteomes" id="UP000604046">
    <property type="component" value="Unassembled WGS sequence"/>
</dbReference>
<comment type="caution">
    <text evidence="3">The sequence shown here is derived from an EMBL/GenBank/DDBJ whole genome shotgun (WGS) entry which is preliminary data.</text>
</comment>
<evidence type="ECO:0000256" key="2">
    <source>
        <dbReference type="SAM" id="Phobius"/>
    </source>
</evidence>
<reference evidence="3" key="1">
    <citation type="submission" date="2021-02" db="EMBL/GenBank/DDBJ databases">
        <authorList>
            <person name="Dougan E. K."/>
            <person name="Rhodes N."/>
            <person name="Thang M."/>
            <person name="Chan C."/>
        </authorList>
    </citation>
    <scope>NUCLEOTIDE SEQUENCE</scope>
</reference>
<protein>
    <submittedName>
        <fullName evidence="3">Slx1 protein</fullName>
    </submittedName>
</protein>
<keyword evidence="4" id="KW-1185">Reference proteome</keyword>
<sequence>MEPGGLFFKYSDIKLEENMEASFSLNSPGANCSSNSAFGPNECCLQFGVGIDATVHAVLPKELTKDAVMTTKVSAWYKGWIPLWDSMTCKICGEPCNACPSISQYLPSVFPCQPQPTPDCPIPAGSVNEKASVTLPVDVQKTVAGSKATVTYSLTRADGSIVTSGEIFAKDLIKKEASAQDSRRPEAQRVREAETKQKRVDEHMRSACNLHAHSILMLRNVDLEEDGPTTVSRLLSSFAFLSMPGAVLLLVLYVVVMTVTLG</sequence>
<keyword evidence="2" id="KW-0812">Transmembrane</keyword>
<dbReference type="OrthoDB" id="429086at2759"/>
<keyword evidence="2" id="KW-0472">Membrane</keyword>
<feature type="region of interest" description="Disordered" evidence="1">
    <location>
        <begin position="179"/>
        <end position="201"/>
    </location>
</feature>
<keyword evidence="2" id="KW-1133">Transmembrane helix</keyword>
<evidence type="ECO:0000313" key="3">
    <source>
        <dbReference type="EMBL" id="CAE7314967.1"/>
    </source>
</evidence>
<accession>A0A812NUC1</accession>
<dbReference type="AlphaFoldDB" id="A0A812NUC1"/>
<evidence type="ECO:0000256" key="1">
    <source>
        <dbReference type="SAM" id="MobiDB-lite"/>
    </source>
</evidence>
<dbReference type="EMBL" id="CAJNDS010002083">
    <property type="protein sequence ID" value="CAE7314967.1"/>
    <property type="molecule type" value="Genomic_DNA"/>
</dbReference>
<feature type="transmembrane region" description="Helical" evidence="2">
    <location>
        <begin position="238"/>
        <end position="261"/>
    </location>
</feature>
<proteinExistence type="predicted"/>